<dbReference type="EMBL" id="GBRH01163297">
    <property type="protein sequence ID" value="JAE34599.1"/>
    <property type="molecule type" value="Transcribed_RNA"/>
</dbReference>
<sequence length="20" mass="2229">MAGPYRKLLLRRTTLAAPSL</sequence>
<dbReference type="AlphaFoldDB" id="A0A0A9HFP8"/>
<accession>A0A0A9HFP8</accession>
<protein>
    <submittedName>
        <fullName evidence="1">Uncharacterized protein</fullName>
    </submittedName>
</protein>
<evidence type="ECO:0000313" key="1">
    <source>
        <dbReference type="EMBL" id="JAE34599.1"/>
    </source>
</evidence>
<organism evidence="1">
    <name type="scientific">Arundo donax</name>
    <name type="common">Giant reed</name>
    <name type="synonym">Donax arundinaceus</name>
    <dbReference type="NCBI Taxonomy" id="35708"/>
    <lineage>
        <taxon>Eukaryota</taxon>
        <taxon>Viridiplantae</taxon>
        <taxon>Streptophyta</taxon>
        <taxon>Embryophyta</taxon>
        <taxon>Tracheophyta</taxon>
        <taxon>Spermatophyta</taxon>
        <taxon>Magnoliopsida</taxon>
        <taxon>Liliopsida</taxon>
        <taxon>Poales</taxon>
        <taxon>Poaceae</taxon>
        <taxon>PACMAD clade</taxon>
        <taxon>Arundinoideae</taxon>
        <taxon>Arundineae</taxon>
        <taxon>Arundo</taxon>
    </lineage>
</organism>
<proteinExistence type="predicted"/>
<reference evidence="1" key="1">
    <citation type="submission" date="2014-09" db="EMBL/GenBank/DDBJ databases">
        <authorList>
            <person name="Magalhaes I.L.F."/>
            <person name="Oliveira U."/>
            <person name="Santos F.R."/>
            <person name="Vidigal T.H.D.A."/>
            <person name="Brescovit A.D."/>
            <person name="Santos A.J."/>
        </authorList>
    </citation>
    <scope>NUCLEOTIDE SEQUENCE</scope>
    <source>
        <tissue evidence="1">Shoot tissue taken approximately 20 cm above the soil surface</tissue>
    </source>
</reference>
<reference evidence="1" key="2">
    <citation type="journal article" date="2015" name="Data Brief">
        <title>Shoot transcriptome of the giant reed, Arundo donax.</title>
        <authorList>
            <person name="Barrero R.A."/>
            <person name="Guerrero F.D."/>
            <person name="Moolhuijzen P."/>
            <person name="Goolsby J.A."/>
            <person name="Tidwell J."/>
            <person name="Bellgard S.E."/>
            <person name="Bellgard M.I."/>
        </authorList>
    </citation>
    <scope>NUCLEOTIDE SEQUENCE</scope>
    <source>
        <tissue evidence="1">Shoot tissue taken approximately 20 cm above the soil surface</tissue>
    </source>
</reference>
<name>A0A0A9HFP8_ARUDO</name>